<dbReference type="AlphaFoldDB" id="A0A3B0TBN6"/>
<accession>A0A3B0TBN6</accession>
<name>A0A3B0TBN6_9ZZZZ</name>
<dbReference type="EMBL" id="UOEI01000460">
    <property type="protein sequence ID" value="VAW06244.1"/>
    <property type="molecule type" value="Genomic_DNA"/>
</dbReference>
<protein>
    <submittedName>
        <fullName evidence="1">Uncharacterized protein</fullName>
    </submittedName>
</protein>
<reference evidence="1" key="1">
    <citation type="submission" date="2018-06" db="EMBL/GenBank/DDBJ databases">
        <authorList>
            <person name="Zhirakovskaya E."/>
        </authorList>
    </citation>
    <scope>NUCLEOTIDE SEQUENCE</scope>
</reference>
<evidence type="ECO:0000313" key="1">
    <source>
        <dbReference type="EMBL" id="VAW06244.1"/>
    </source>
</evidence>
<gene>
    <name evidence="1" type="ORF">MNBD_ACTINO01-2328</name>
</gene>
<sequence>MAFELVEFCEPAPEPGRPFAGTHETIVDTYDTEAEAITHGRRVWREAREVRSTDVMWWVVRVPGESLARWIADKASDVEQILDLRTNELIPVR</sequence>
<proteinExistence type="predicted"/>
<organism evidence="1">
    <name type="scientific">hydrothermal vent metagenome</name>
    <dbReference type="NCBI Taxonomy" id="652676"/>
    <lineage>
        <taxon>unclassified sequences</taxon>
        <taxon>metagenomes</taxon>
        <taxon>ecological metagenomes</taxon>
    </lineage>
</organism>